<sequence length="71" mass="8124">MTKFIKVGALPKRITHQKGMVINLIWFFSLANPLRIKLSVINESLQTLVFSSNKNEGEALDKLFFIKADCR</sequence>
<dbReference type="Proteomes" id="UP001597526">
    <property type="component" value="Unassembled WGS sequence"/>
</dbReference>
<keyword evidence="2" id="KW-1185">Reference proteome</keyword>
<organism evidence="1 2">
    <name type="scientific">Croceitalea marina</name>
    <dbReference type="NCBI Taxonomy" id="1775166"/>
    <lineage>
        <taxon>Bacteria</taxon>
        <taxon>Pseudomonadati</taxon>
        <taxon>Bacteroidota</taxon>
        <taxon>Flavobacteriia</taxon>
        <taxon>Flavobacteriales</taxon>
        <taxon>Flavobacteriaceae</taxon>
        <taxon>Croceitalea</taxon>
    </lineage>
</organism>
<evidence type="ECO:0000313" key="2">
    <source>
        <dbReference type="Proteomes" id="UP001597526"/>
    </source>
</evidence>
<proteinExistence type="predicted"/>
<dbReference type="RefSeq" id="WP_377767851.1">
    <property type="nucleotide sequence ID" value="NZ_JBHULB010000077.1"/>
</dbReference>
<accession>A0ABW5MZT7</accession>
<comment type="caution">
    <text evidence="1">The sequence shown here is derived from an EMBL/GenBank/DDBJ whole genome shotgun (WGS) entry which is preliminary data.</text>
</comment>
<evidence type="ECO:0000313" key="1">
    <source>
        <dbReference type="EMBL" id="MFD2588321.1"/>
    </source>
</evidence>
<gene>
    <name evidence="1" type="ORF">ACFSQJ_15380</name>
</gene>
<reference evidence="2" key="1">
    <citation type="journal article" date="2019" name="Int. J. Syst. Evol. Microbiol.">
        <title>The Global Catalogue of Microorganisms (GCM) 10K type strain sequencing project: providing services to taxonomists for standard genome sequencing and annotation.</title>
        <authorList>
            <consortium name="The Broad Institute Genomics Platform"/>
            <consortium name="The Broad Institute Genome Sequencing Center for Infectious Disease"/>
            <person name="Wu L."/>
            <person name="Ma J."/>
        </authorList>
    </citation>
    <scope>NUCLEOTIDE SEQUENCE [LARGE SCALE GENOMIC DNA]</scope>
    <source>
        <strain evidence="2">KCTC 52368</strain>
    </source>
</reference>
<protein>
    <submittedName>
        <fullName evidence="1">Uncharacterized protein</fullName>
    </submittedName>
</protein>
<name>A0ABW5MZT7_9FLAO</name>
<dbReference type="EMBL" id="JBHULB010000077">
    <property type="protein sequence ID" value="MFD2588321.1"/>
    <property type="molecule type" value="Genomic_DNA"/>
</dbReference>